<reference evidence="1 2" key="1">
    <citation type="submission" date="2013-06" db="EMBL/GenBank/DDBJ databases">
        <title>The draft sequence of the Mycobacterium elephantis genome.</title>
        <authorList>
            <person name="Pettersson F.B."/>
            <person name="Das S."/>
            <person name="Dasgupta S."/>
            <person name="Bhattacharya A."/>
            <person name="Kirsebom L.A."/>
        </authorList>
    </citation>
    <scope>NUCLEOTIDE SEQUENCE [LARGE SCALE GENOMIC DNA]</scope>
    <source>
        <strain evidence="1 2">DSM 44368</strain>
    </source>
</reference>
<organism evidence="1 2">
    <name type="scientific">Mycolicibacterium elephantis DSM 44368</name>
    <dbReference type="NCBI Taxonomy" id="1335622"/>
    <lineage>
        <taxon>Bacteria</taxon>
        <taxon>Bacillati</taxon>
        <taxon>Actinomycetota</taxon>
        <taxon>Actinomycetes</taxon>
        <taxon>Mycobacteriales</taxon>
        <taxon>Mycobacteriaceae</taxon>
        <taxon>Mycolicibacterium</taxon>
    </lineage>
</organism>
<dbReference type="EMBL" id="ATDN01000006">
    <property type="protein sequence ID" value="RWA22164.1"/>
    <property type="molecule type" value="Genomic_DNA"/>
</dbReference>
<evidence type="ECO:0000313" key="2">
    <source>
        <dbReference type="Proteomes" id="UP000287177"/>
    </source>
</evidence>
<accession>A0A439DXN3</accession>
<proteinExistence type="predicted"/>
<sequence length="332" mass="36924">MTGRTVSDVALRATVSDVALRATRCLMSRFALGAADWTARARRHRQRVDAFLRVYRAAPAEPHPVWDFLFTYYSLRPRQLRTWHPGFGVILTGDAARRYLGRTGYGPAAGGVTVTGDYLAARLDTVDFIARLLRATAARPARLNCFGLHEWAMVYRAPTVRHAHVPLRLGTTGTDAVVESMPLRCSHFDAFRFFTEPAARRNAERLTRADQIGAEQPGCVHAAMDCYKWAFKLGPLVNSELVMDCLELAADARELDMRASPYDLREYGFAPIAIETPAGRAEYVRLQQNVADRAAPLRAALVDRCDRLLAAAGREFEEAAGREFEEAGGPRK</sequence>
<comment type="caution">
    <text evidence="1">The sequence shown here is derived from an EMBL/GenBank/DDBJ whole genome shotgun (WGS) entry which is preliminary data.</text>
</comment>
<evidence type="ECO:0008006" key="3">
    <source>
        <dbReference type="Google" id="ProtNLM"/>
    </source>
</evidence>
<evidence type="ECO:0000313" key="1">
    <source>
        <dbReference type="EMBL" id="RWA22164.1"/>
    </source>
</evidence>
<protein>
    <recommendedName>
        <fullName evidence="3">3-methyladenine DNA glycosylase</fullName>
    </recommendedName>
</protein>
<name>A0A439DXN3_9MYCO</name>
<gene>
    <name evidence="1" type="ORF">MELE44368_14065</name>
</gene>
<dbReference type="AlphaFoldDB" id="A0A439DXN3"/>
<keyword evidence="2" id="KW-1185">Reference proteome</keyword>
<dbReference type="Proteomes" id="UP000287177">
    <property type="component" value="Unassembled WGS sequence"/>
</dbReference>